<name>A0A0W0XFZ8_9GAMM</name>
<comment type="caution">
    <text evidence="1">The sequence shown here is derived from an EMBL/GenBank/DDBJ whole genome shotgun (WGS) entry which is preliminary data.</text>
</comment>
<dbReference type="PATRIC" id="fig|29423.5.peg.637"/>
<reference evidence="1 2" key="1">
    <citation type="submission" date="2015-11" db="EMBL/GenBank/DDBJ databases">
        <title>Genomic analysis of 38 Legionella species identifies large and diverse effector repertoires.</title>
        <authorList>
            <person name="Burstein D."/>
            <person name="Amaro F."/>
            <person name="Zusman T."/>
            <person name="Lifshitz Z."/>
            <person name="Cohen O."/>
            <person name="Gilbert J.A."/>
            <person name="Pupko T."/>
            <person name="Shuman H.A."/>
            <person name="Segal G."/>
        </authorList>
    </citation>
    <scope>NUCLEOTIDE SEQUENCE [LARGE SCALE GENOMIC DNA]</scope>
    <source>
        <strain evidence="1 2">Oak Ridge-10</strain>
    </source>
</reference>
<dbReference type="RefSeq" id="WP_025385901.1">
    <property type="nucleotide sequence ID" value="NZ_LCUA01000005.1"/>
</dbReference>
<gene>
    <name evidence="1" type="ORF">Loak_0612</name>
</gene>
<dbReference type="EMBL" id="LNYP01000008">
    <property type="protein sequence ID" value="KTD43437.1"/>
    <property type="molecule type" value="Genomic_DNA"/>
</dbReference>
<accession>A0A0W0XFZ8</accession>
<proteinExistence type="predicted"/>
<organism evidence="1 2">
    <name type="scientific">Legionella oakridgensis</name>
    <dbReference type="NCBI Taxonomy" id="29423"/>
    <lineage>
        <taxon>Bacteria</taxon>
        <taxon>Pseudomonadati</taxon>
        <taxon>Pseudomonadota</taxon>
        <taxon>Gammaproteobacteria</taxon>
        <taxon>Legionellales</taxon>
        <taxon>Legionellaceae</taxon>
        <taxon>Legionella</taxon>
    </lineage>
</organism>
<evidence type="ECO:0000313" key="2">
    <source>
        <dbReference type="Proteomes" id="UP000054858"/>
    </source>
</evidence>
<protein>
    <submittedName>
        <fullName evidence="1">Uncharacterized protein</fullName>
    </submittedName>
</protein>
<evidence type="ECO:0000313" key="1">
    <source>
        <dbReference type="EMBL" id="KTD43437.1"/>
    </source>
</evidence>
<sequence>MKISPFQALTLLAKQYRHADAGSREAQVFAQVKHLFLMGVENEKDLHILKNLLKDKALKDHEIALVEPSEFVLLRKKPGELTETEVPLYDAAKAKLELINNDPTRRYFESLLCHDTLRDSIDGLDQTALQHHFAKVFAEMPQSMKIMVPLMIYKGNVNDFVTKISSTAPE</sequence>
<dbReference type="AlphaFoldDB" id="A0A0W0XFZ8"/>
<dbReference type="Proteomes" id="UP000054858">
    <property type="component" value="Unassembled WGS sequence"/>
</dbReference>